<dbReference type="SMART" id="SM00823">
    <property type="entry name" value="PKS_PP"/>
    <property type="match status" value="1"/>
</dbReference>
<dbReference type="InterPro" id="IPR050091">
    <property type="entry name" value="PKS_NRPS_Biosynth_Enz"/>
</dbReference>
<dbReference type="SMART" id="SM00824">
    <property type="entry name" value="PKS_TE"/>
    <property type="match status" value="1"/>
</dbReference>
<sequence>MTNPAVTNPAQGAAEPAVQTVVHVFQELLGVAPIDADEDFFELGGHSLLAQQLIARVNARLDTRLELAALFDGQATPARLAGLAVEGMRAPSRALVVLRGGGAVPVACVPPAGGDLVGFHDLSLALDPSCTMWGFAAPPLPTPDAAQGVAELAALYAAETERPGVDGPLVLLGWSMGGLVAHETARLLAERGRSVAHLILVDTYSADVLPQDDDFGIAEGLAEQIGRLTGRPIDPARLRGRPLDEVLRAARAIAADAGVDLVDADWEQLRRSVDLVRAHVRAAREFRPGRFDGPVTLIQAEQTDAAMRAAAFDVWRSACPGLDRPTVLPGDHFSLFRTPDVYALASVIAAVAGRQQAYG</sequence>
<keyword evidence="5" id="KW-1185">Reference proteome</keyword>
<dbReference type="PANTHER" id="PTHR43775">
    <property type="entry name" value="FATTY ACID SYNTHASE"/>
    <property type="match status" value="1"/>
</dbReference>
<dbReference type="Pfam" id="PF00975">
    <property type="entry name" value="Thioesterase"/>
    <property type="match status" value="1"/>
</dbReference>
<protein>
    <submittedName>
        <fullName evidence="4">Thioesterase domain-containing protein</fullName>
    </submittedName>
</protein>
<dbReference type="SUPFAM" id="SSF47336">
    <property type="entry name" value="ACP-like"/>
    <property type="match status" value="1"/>
</dbReference>
<evidence type="ECO:0000313" key="5">
    <source>
        <dbReference type="Proteomes" id="UP001595912"/>
    </source>
</evidence>
<dbReference type="InterPro" id="IPR020806">
    <property type="entry name" value="PKS_PP-bd"/>
</dbReference>
<organism evidence="4 5">
    <name type="scientific">Dactylosporangium cerinum</name>
    <dbReference type="NCBI Taxonomy" id="1434730"/>
    <lineage>
        <taxon>Bacteria</taxon>
        <taxon>Bacillati</taxon>
        <taxon>Actinomycetota</taxon>
        <taxon>Actinomycetes</taxon>
        <taxon>Micromonosporales</taxon>
        <taxon>Micromonosporaceae</taxon>
        <taxon>Dactylosporangium</taxon>
    </lineage>
</organism>
<evidence type="ECO:0000259" key="3">
    <source>
        <dbReference type="PROSITE" id="PS50075"/>
    </source>
</evidence>
<comment type="caution">
    <text evidence="4">The sequence shown here is derived from an EMBL/GenBank/DDBJ whole genome shotgun (WGS) entry which is preliminary data.</text>
</comment>
<dbReference type="Pfam" id="PF00550">
    <property type="entry name" value="PP-binding"/>
    <property type="match status" value="1"/>
</dbReference>
<dbReference type="Gene3D" id="3.40.50.1820">
    <property type="entry name" value="alpha/beta hydrolase"/>
    <property type="match status" value="1"/>
</dbReference>
<dbReference type="Gene3D" id="1.10.1200.10">
    <property type="entry name" value="ACP-like"/>
    <property type="match status" value="1"/>
</dbReference>
<accession>A0ABV9W1U2</accession>
<dbReference type="InterPro" id="IPR001031">
    <property type="entry name" value="Thioesterase"/>
</dbReference>
<dbReference type="EMBL" id="JBHSIU010000041">
    <property type="protein sequence ID" value="MFC5002622.1"/>
    <property type="molecule type" value="Genomic_DNA"/>
</dbReference>
<evidence type="ECO:0000256" key="1">
    <source>
        <dbReference type="ARBA" id="ARBA00022450"/>
    </source>
</evidence>
<evidence type="ECO:0000256" key="2">
    <source>
        <dbReference type="ARBA" id="ARBA00022553"/>
    </source>
</evidence>
<feature type="domain" description="Carrier" evidence="3">
    <location>
        <begin position="12"/>
        <end position="88"/>
    </location>
</feature>
<dbReference type="InterPro" id="IPR036736">
    <property type="entry name" value="ACP-like_sf"/>
</dbReference>
<reference evidence="5" key="1">
    <citation type="journal article" date="2019" name="Int. J. Syst. Evol. Microbiol.">
        <title>The Global Catalogue of Microorganisms (GCM) 10K type strain sequencing project: providing services to taxonomists for standard genome sequencing and annotation.</title>
        <authorList>
            <consortium name="The Broad Institute Genomics Platform"/>
            <consortium name="The Broad Institute Genome Sequencing Center for Infectious Disease"/>
            <person name="Wu L."/>
            <person name="Ma J."/>
        </authorList>
    </citation>
    <scope>NUCLEOTIDE SEQUENCE [LARGE SCALE GENOMIC DNA]</scope>
    <source>
        <strain evidence="5">CGMCC 4.7152</strain>
    </source>
</reference>
<proteinExistence type="predicted"/>
<dbReference type="PROSITE" id="PS50075">
    <property type="entry name" value="CARRIER"/>
    <property type="match status" value="1"/>
</dbReference>
<dbReference type="InterPro" id="IPR029058">
    <property type="entry name" value="AB_hydrolase_fold"/>
</dbReference>
<name>A0ABV9W1U2_9ACTN</name>
<evidence type="ECO:0000313" key="4">
    <source>
        <dbReference type="EMBL" id="MFC5002622.1"/>
    </source>
</evidence>
<dbReference type="InterPro" id="IPR020802">
    <property type="entry name" value="TesA-like"/>
</dbReference>
<dbReference type="PANTHER" id="PTHR43775:SF37">
    <property type="entry name" value="SI:DKEY-61P9.11"/>
    <property type="match status" value="1"/>
</dbReference>
<keyword evidence="2" id="KW-0597">Phosphoprotein</keyword>
<dbReference type="RefSeq" id="WP_380120835.1">
    <property type="nucleotide sequence ID" value="NZ_JBHSIU010000041.1"/>
</dbReference>
<keyword evidence="1" id="KW-0596">Phosphopantetheine</keyword>
<dbReference type="Proteomes" id="UP001595912">
    <property type="component" value="Unassembled WGS sequence"/>
</dbReference>
<dbReference type="InterPro" id="IPR009081">
    <property type="entry name" value="PP-bd_ACP"/>
</dbReference>
<gene>
    <name evidence="4" type="ORF">ACFPIJ_32925</name>
</gene>
<dbReference type="SUPFAM" id="SSF53474">
    <property type="entry name" value="alpha/beta-Hydrolases"/>
    <property type="match status" value="1"/>
</dbReference>